<dbReference type="Pfam" id="PF01210">
    <property type="entry name" value="NAD_Gly3P_dh_N"/>
    <property type="match status" value="1"/>
</dbReference>
<evidence type="ECO:0000256" key="7">
    <source>
        <dbReference type="ARBA" id="ARBA00023209"/>
    </source>
</evidence>
<dbReference type="SUPFAM" id="SSF48179">
    <property type="entry name" value="6-phosphogluconate dehydrogenase C-terminal domain-like"/>
    <property type="match status" value="1"/>
</dbReference>
<feature type="binding site" evidence="13">
    <location>
        <position position="197"/>
    </location>
    <ligand>
        <name>sn-glycerol 3-phosphate</name>
        <dbReference type="ChEBI" id="CHEBI:57597"/>
    </ligand>
</feature>
<feature type="binding site" evidence="13">
    <location>
        <position position="260"/>
    </location>
    <ligand>
        <name>sn-glycerol 3-phosphate</name>
        <dbReference type="ChEBI" id="CHEBI:57597"/>
    </ligand>
</feature>
<keyword evidence="6 13" id="KW-0443">Lipid metabolism</keyword>
<dbReference type="InterPro" id="IPR013328">
    <property type="entry name" value="6PGD_dom2"/>
</dbReference>
<comment type="subcellular location">
    <subcellularLocation>
        <location evidence="13">Cytoplasm</location>
    </subcellularLocation>
</comment>
<comment type="caution">
    <text evidence="13">Lacks conserved residue(s) required for the propagation of feature annotation.</text>
</comment>
<feature type="binding site" evidence="13">
    <location>
        <position position="287"/>
    </location>
    <ligand>
        <name>NADPH</name>
        <dbReference type="ChEBI" id="CHEBI:57783"/>
    </ligand>
</feature>
<feature type="binding site" evidence="13">
    <location>
        <position position="18"/>
    </location>
    <ligand>
        <name>NADPH</name>
        <dbReference type="ChEBI" id="CHEBI:57783"/>
    </ligand>
</feature>
<feature type="active site" description="Proton acceptor" evidence="13 14">
    <location>
        <position position="197"/>
    </location>
</feature>
<feature type="binding site" evidence="15">
    <location>
        <begin position="261"/>
        <end position="262"/>
    </location>
    <ligand>
        <name>substrate</name>
    </ligand>
</feature>
<evidence type="ECO:0000313" key="21">
    <source>
        <dbReference type="Proteomes" id="UP000177230"/>
    </source>
</evidence>
<accession>A0A1F5RG04</accession>
<keyword evidence="4 13" id="KW-0560">Oxidoreductase</keyword>
<dbReference type="GO" id="GO:0046168">
    <property type="term" value="P:glycerol-3-phosphate catabolic process"/>
    <property type="evidence" value="ECO:0007669"/>
    <property type="project" value="InterPro"/>
</dbReference>
<evidence type="ECO:0000256" key="12">
    <source>
        <dbReference type="ARBA" id="ARBA00080511"/>
    </source>
</evidence>
<comment type="caution">
    <text evidence="20">The sequence shown here is derived from an EMBL/GenBank/DDBJ whole genome shotgun (WGS) entry which is preliminary data.</text>
</comment>
<dbReference type="AlphaFoldDB" id="A0A1F5RG04"/>
<dbReference type="PANTHER" id="PTHR11728">
    <property type="entry name" value="GLYCEROL-3-PHOSPHATE DEHYDROGENASE"/>
    <property type="match status" value="1"/>
</dbReference>
<protein>
    <recommendedName>
        <fullName evidence="11 13">Glycerol-3-phosphate dehydrogenase [NAD(P)+]</fullName>
        <ecNumber evidence="10 13">1.1.1.94</ecNumber>
    </recommendedName>
    <alternativeName>
        <fullName evidence="13">NAD(P)(+)-dependent glycerol-3-phosphate dehydrogenase</fullName>
    </alternativeName>
    <alternativeName>
        <fullName evidence="12 13">NAD(P)H-dependent dihydroxyacetone-phosphate reductase</fullName>
    </alternativeName>
</protein>
<dbReference type="InterPro" id="IPR006168">
    <property type="entry name" value="G3P_DH_NAD-dep"/>
</dbReference>
<feature type="binding site" evidence="13">
    <location>
        <position position="250"/>
    </location>
    <ligand>
        <name>sn-glycerol 3-phosphate</name>
        <dbReference type="ChEBI" id="CHEBI:57597"/>
    </ligand>
</feature>
<feature type="binding site" evidence="16">
    <location>
        <position position="146"/>
    </location>
    <ligand>
        <name>NAD(+)</name>
        <dbReference type="ChEBI" id="CHEBI:57540"/>
    </ligand>
</feature>
<feature type="binding site" evidence="16">
    <location>
        <position position="261"/>
    </location>
    <ligand>
        <name>NAD(+)</name>
        <dbReference type="ChEBI" id="CHEBI:57540"/>
    </ligand>
</feature>
<keyword evidence="5 13" id="KW-0520">NAD</keyword>
<organism evidence="20 21">
    <name type="scientific">Candidatus Edwardsbacteria bacterium GWF2_54_11</name>
    <dbReference type="NCBI Taxonomy" id="1817851"/>
    <lineage>
        <taxon>Bacteria</taxon>
        <taxon>Candidatus Edwardsiibacteriota</taxon>
    </lineage>
</organism>
<evidence type="ECO:0000256" key="13">
    <source>
        <dbReference type="HAMAP-Rule" id="MF_00394"/>
    </source>
</evidence>
<comment type="similarity">
    <text evidence="1 13 17">Belongs to the NAD-dependent glycerol-3-phosphate dehydrogenase family.</text>
</comment>
<keyword evidence="7 13" id="KW-0594">Phospholipid biosynthesis</keyword>
<evidence type="ECO:0000256" key="8">
    <source>
        <dbReference type="ARBA" id="ARBA00023264"/>
    </source>
</evidence>
<dbReference type="GO" id="GO:0005829">
    <property type="term" value="C:cytosol"/>
    <property type="evidence" value="ECO:0007669"/>
    <property type="project" value="TreeGrafter"/>
</dbReference>
<dbReference type="Pfam" id="PF07479">
    <property type="entry name" value="NAD_Gly3P_dh_C"/>
    <property type="match status" value="1"/>
</dbReference>
<comment type="pathway">
    <text evidence="13">Membrane lipid metabolism; glycerophospholipid metabolism.</text>
</comment>
<evidence type="ECO:0000313" key="20">
    <source>
        <dbReference type="EMBL" id="OGF13366.1"/>
    </source>
</evidence>
<feature type="binding site" evidence="13">
    <location>
        <position position="262"/>
    </location>
    <ligand>
        <name>sn-glycerol 3-phosphate</name>
        <dbReference type="ChEBI" id="CHEBI:57597"/>
    </ligand>
</feature>
<evidence type="ECO:0000256" key="15">
    <source>
        <dbReference type="PIRSR" id="PIRSR000114-2"/>
    </source>
</evidence>
<dbReference type="NCBIfam" id="NF000940">
    <property type="entry name" value="PRK00094.1-2"/>
    <property type="match status" value="1"/>
</dbReference>
<dbReference type="GO" id="GO:0008654">
    <property type="term" value="P:phospholipid biosynthetic process"/>
    <property type="evidence" value="ECO:0007669"/>
    <property type="project" value="UniProtKB-KW"/>
</dbReference>
<evidence type="ECO:0000256" key="4">
    <source>
        <dbReference type="ARBA" id="ARBA00023002"/>
    </source>
</evidence>
<sequence>MTGRNKKKRAAVLGAGNWGTTLAVMLAEKGYAVRLWEFRAEAARKIQQERENKEFLPGIPLPDNISVDSDMGKTLSDNQTVFWVLPSKVLRSVCRNSALLLGEERLLVSAIKGIEVSSLMRCSQVLEQELGQKASRLAVLSGPNIAPEIARHVPSTTVVAAKFPEDAKEVQEMLRSHYFRVYTGDDIIGLELGGSLKNIIAIAGGIIDGLGLGANTKGALLTRGLAEITRLGVALGARPDTFAGLSGMGDLITTCFSQQSRNRSVGQQIGQGRKLGDILKQMSMVAEGVETTKAAHRLAQKHGIEMPITQQMYRVLFEDKDPAEALKDLMGRDAKAELW</sequence>
<comment type="catalytic activity">
    <reaction evidence="9">
        <text>sn-glycerol 3-phosphate + NADP(+) = dihydroxyacetone phosphate + NADPH + H(+)</text>
        <dbReference type="Rhea" id="RHEA:11096"/>
        <dbReference type="ChEBI" id="CHEBI:15378"/>
        <dbReference type="ChEBI" id="CHEBI:57597"/>
        <dbReference type="ChEBI" id="CHEBI:57642"/>
        <dbReference type="ChEBI" id="CHEBI:57783"/>
        <dbReference type="ChEBI" id="CHEBI:58349"/>
        <dbReference type="EC" id="1.1.1.94"/>
    </reaction>
    <physiologicalReaction direction="right-to-left" evidence="9">
        <dbReference type="Rhea" id="RHEA:11098"/>
    </physiologicalReaction>
</comment>
<feature type="binding site" evidence="16">
    <location>
        <begin position="14"/>
        <end position="19"/>
    </location>
    <ligand>
        <name>NAD(+)</name>
        <dbReference type="ChEBI" id="CHEBI:57540"/>
    </ligand>
</feature>
<dbReference type="EC" id="1.1.1.94" evidence="10 13"/>
<keyword evidence="2 13" id="KW-0444">Lipid biosynthesis</keyword>
<dbReference type="GO" id="GO:0006650">
    <property type="term" value="P:glycerophospholipid metabolic process"/>
    <property type="evidence" value="ECO:0007669"/>
    <property type="project" value="UniProtKB-UniRule"/>
</dbReference>
<dbReference type="GO" id="GO:0141153">
    <property type="term" value="F:glycerol-3-phosphate dehydrogenase (NADP+) activity"/>
    <property type="evidence" value="ECO:0007669"/>
    <property type="project" value="RHEA"/>
</dbReference>
<keyword evidence="8 13" id="KW-1208">Phospholipid metabolism</keyword>
<dbReference type="UniPathway" id="UPA00940"/>
<dbReference type="PIRSF" id="PIRSF000114">
    <property type="entry name" value="Glycerol-3-P_dh"/>
    <property type="match status" value="1"/>
</dbReference>
<feature type="binding site" evidence="13">
    <location>
        <position position="285"/>
    </location>
    <ligand>
        <name>NADPH</name>
        <dbReference type="ChEBI" id="CHEBI:57783"/>
    </ligand>
</feature>
<name>A0A1F5RG04_9BACT</name>
<evidence type="ECO:0000256" key="5">
    <source>
        <dbReference type="ARBA" id="ARBA00023027"/>
    </source>
</evidence>
<feature type="binding site" evidence="13">
    <location>
        <position position="146"/>
    </location>
    <ligand>
        <name>NADPH</name>
        <dbReference type="ChEBI" id="CHEBI:57783"/>
    </ligand>
</feature>
<comment type="function">
    <text evidence="13">Catalyzes the reduction of the glycolytic intermediate dihydroxyacetone phosphate (DHAP) to sn-glycerol 3-phosphate (G3P), the key precursor for phospholipid synthesis.</text>
</comment>
<dbReference type="Proteomes" id="UP000177230">
    <property type="component" value="Unassembled WGS sequence"/>
</dbReference>
<keyword evidence="13" id="KW-0963">Cytoplasm</keyword>
<feature type="binding site" evidence="13">
    <location>
        <position position="112"/>
    </location>
    <ligand>
        <name>NADPH</name>
        <dbReference type="ChEBI" id="CHEBI:57783"/>
    </ligand>
</feature>
<comment type="catalytic activity">
    <reaction evidence="13">
        <text>sn-glycerol 3-phosphate + NAD(+) = dihydroxyacetone phosphate + NADH + H(+)</text>
        <dbReference type="Rhea" id="RHEA:11092"/>
        <dbReference type="ChEBI" id="CHEBI:15378"/>
        <dbReference type="ChEBI" id="CHEBI:57540"/>
        <dbReference type="ChEBI" id="CHEBI:57597"/>
        <dbReference type="ChEBI" id="CHEBI:57642"/>
        <dbReference type="ChEBI" id="CHEBI:57945"/>
        <dbReference type="EC" id="1.1.1.94"/>
    </reaction>
</comment>
<evidence type="ECO:0000256" key="11">
    <source>
        <dbReference type="ARBA" id="ARBA00069372"/>
    </source>
</evidence>
<feature type="domain" description="Glycerol-3-phosphate dehydrogenase NAD-dependent C-terminal" evidence="19">
    <location>
        <begin position="186"/>
        <end position="326"/>
    </location>
</feature>
<keyword evidence="3 13" id="KW-0521">NADP</keyword>
<evidence type="ECO:0000256" key="3">
    <source>
        <dbReference type="ARBA" id="ARBA00022857"/>
    </source>
</evidence>
<evidence type="ECO:0000256" key="2">
    <source>
        <dbReference type="ARBA" id="ARBA00022516"/>
    </source>
</evidence>
<dbReference type="FunFam" id="3.40.50.720:FF:000019">
    <property type="entry name" value="Glycerol-3-phosphate dehydrogenase [NAD(P)+]"/>
    <property type="match status" value="1"/>
</dbReference>
<dbReference type="HAMAP" id="MF_00394">
    <property type="entry name" value="NAD_Glyc3P_dehydrog"/>
    <property type="match status" value="1"/>
</dbReference>
<feature type="binding site" evidence="13">
    <location>
        <position position="112"/>
    </location>
    <ligand>
        <name>sn-glycerol 3-phosphate</name>
        <dbReference type="ChEBI" id="CHEBI:57597"/>
    </ligand>
</feature>
<dbReference type="GO" id="GO:0051287">
    <property type="term" value="F:NAD binding"/>
    <property type="evidence" value="ECO:0007669"/>
    <property type="project" value="InterPro"/>
</dbReference>
<feature type="binding site" evidence="13">
    <location>
        <position position="142"/>
    </location>
    <ligand>
        <name>sn-glycerol 3-phosphate</name>
        <dbReference type="ChEBI" id="CHEBI:57597"/>
    </ligand>
</feature>
<dbReference type="InterPro" id="IPR008927">
    <property type="entry name" value="6-PGluconate_DH-like_C_sf"/>
</dbReference>
<feature type="binding site" evidence="13">
    <location>
        <position position="261"/>
    </location>
    <ligand>
        <name>sn-glycerol 3-phosphate</name>
        <dbReference type="ChEBI" id="CHEBI:57597"/>
    </ligand>
</feature>
<dbReference type="FunFam" id="1.10.1040.10:FF:000001">
    <property type="entry name" value="Glycerol-3-phosphate dehydrogenase [NAD(P)+]"/>
    <property type="match status" value="1"/>
</dbReference>
<evidence type="ECO:0000256" key="14">
    <source>
        <dbReference type="PIRSR" id="PIRSR000114-1"/>
    </source>
</evidence>
<dbReference type="SUPFAM" id="SSF51735">
    <property type="entry name" value="NAD(P)-binding Rossmann-fold domains"/>
    <property type="match status" value="1"/>
</dbReference>
<dbReference type="PROSITE" id="PS00957">
    <property type="entry name" value="NAD_G3PDH"/>
    <property type="match status" value="1"/>
</dbReference>
<dbReference type="InterPro" id="IPR011128">
    <property type="entry name" value="G3P_DH_NAD-dep_N"/>
</dbReference>
<dbReference type="Gene3D" id="3.40.50.720">
    <property type="entry name" value="NAD(P)-binding Rossmann-like Domain"/>
    <property type="match status" value="1"/>
</dbReference>
<dbReference type="EMBL" id="MFFM01000020">
    <property type="protein sequence ID" value="OGF13366.1"/>
    <property type="molecule type" value="Genomic_DNA"/>
</dbReference>
<evidence type="ECO:0000256" key="16">
    <source>
        <dbReference type="PIRSR" id="PIRSR000114-3"/>
    </source>
</evidence>
<evidence type="ECO:0000256" key="6">
    <source>
        <dbReference type="ARBA" id="ARBA00023098"/>
    </source>
</evidence>
<dbReference type="PRINTS" id="PR00077">
    <property type="entry name" value="GPDHDRGNASE"/>
</dbReference>
<dbReference type="GO" id="GO:0005975">
    <property type="term" value="P:carbohydrate metabolic process"/>
    <property type="evidence" value="ECO:0007669"/>
    <property type="project" value="InterPro"/>
</dbReference>
<evidence type="ECO:0000256" key="10">
    <source>
        <dbReference type="ARBA" id="ARBA00066687"/>
    </source>
</evidence>
<evidence type="ECO:0000256" key="9">
    <source>
        <dbReference type="ARBA" id="ARBA00052716"/>
    </source>
</evidence>
<feature type="binding site" evidence="16">
    <location>
        <position position="38"/>
    </location>
    <ligand>
        <name>NAD(+)</name>
        <dbReference type="ChEBI" id="CHEBI:57540"/>
    </ligand>
</feature>
<dbReference type="GO" id="GO:0046167">
    <property type="term" value="P:glycerol-3-phosphate biosynthetic process"/>
    <property type="evidence" value="ECO:0007669"/>
    <property type="project" value="UniProtKB-UniRule"/>
</dbReference>
<dbReference type="Gene3D" id="1.10.1040.10">
    <property type="entry name" value="N-(1-d-carboxylethyl)-l-norvaline Dehydrogenase, domain 2"/>
    <property type="match status" value="1"/>
</dbReference>
<evidence type="ECO:0000259" key="19">
    <source>
        <dbReference type="Pfam" id="PF07479"/>
    </source>
</evidence>
<reference evidence="20 21" key="1">
    <citation type="journal article" date="2016" name="Nat. Commun.">
        <title>Thousands of microbial genomes shed light on interconnected biogeochemical processes in an aquifer system.</title>
        <authorList>
            <person name="Anantharaman K."/>
            <person name="Brown C.T."/>
            <person name="Hug L.A."/>
            <person name="Sharon I."/>
            <person name="Castelle C.J."/>
            <person name="Probst A.J."/>
            <person name="Thomas B.C."/>
            <person name="Singh A."/>
            <person name="Wilkins M.J."/>
            <person name="Karaoz U."/>
            <person name="Brodie E.L."/>
            <person name="Williams K.H."/>
            <person name="Hubbard S.S."/>
            <person name="Banfield J.F."/>
        </authorList>
    </citation>
    <scope>NUCLEOTIDE SEQUENCE [LARGE SCALE GENOMIC DNA]</scope>
</reference>
<dbReference type="InterPro" id="IPR036291">
    <property type="entry name" value="NAD(P)-bd_dom_sf"/>
</dbReference>
<feature type="binding site" evidence="15">
    <location>
        <position position="112"/>
    </location>
    <ligand>
        <name>substrate</name>
    </ligand>
</feature>
<dbReference type="GO" id="GO:0141152">
    <property type="term" value="F:glycerol-3-phosphate dehydrogenase (NAD+) activity"/>
    <property type="evidence" value="ECO:0007669"/>
    <property type="project" value="RHEA"/>
</dbReference>
<dbReference type="PANTHER" id="PTHR11728:SF1">
    <property type="entry name" value="GLYCEROL-3-PHOSPHATE DEHYDROGENASE [NAD(+)] 2, CHLOROPLASTIC"/>
    <property type="match status" value="1"/>
</dbReference>
<dbReference type="InterPro" id="IPR006109">
    <property type="entry name" value="G3P_DH_NAD-dep_C"/>
</dbReference>
<proteinExistence type="inferred from homology"/>
<keyword evidence="13" id="KW-0547">Nucleotide-binding</keyword>
<evidence type="ECO:0000256" key="17">
    <source>
        <dbReference type="RuleBase" id="RU000437"/>
    </source>
</evidence>
<gene>
    <name evidence="13" type="primary">gpsA</name>
    <name evidence="20" type="ORF">A2024_00150</name>
</gene>
<feature type="domain" description="Glycerol-3-phosphate dehydrogenase NAD-dependent N-terminal" evidence="18">
    <location>
        <begin position="11"/>
        <end position="163"/>
    </location>
</feature>
<feature type="binding site" evidence="13">
    <location>
        <position position="39"/>
    </location>
    <ligand>
        <name>NADPH</name>
        <dbReference type="ChEBI" id="CHEBI:57783"/>
    </ligand>
</feature>
<evidence type="ECO:0000259" key="18">
    <source>
        <dbReference type="Pfam" id="PF01210"/>
    </source>
</evidence>
<evidence type="ECO:0000256" key="1">
    <source>
        <dbReference type="ARBA" id="ARBA00011009"/>
    </source>
</evidence>
<feature type="binding site" evidence="13">
    <location>
        <position position="261"/>
    </location>
    <ligand>
        <name>NADPH</name>
        <dbReference type="ChEBI" id="CHEBI:57783"/>
    </ligand>
</feature>
<dbReference type="NCBIfam" id="NF000942">
    <property type="entry name" value="PRK00094.1-4"/>
    <property type="match status" value="1"/>
</dbReference>